<evidence type="ECO:0000259" key="3">
    <source>
        <dbReference type="Pfam" id="PF23191"/>
    </source>
</evidence>
<protein>
    <submittedName>
        <fullName evidence="4">Putative mcm3 minichromosome maintenance deficient 3</fullName>
    </submittedName>
</protein>
<feature type="region of interest" description="Disordered" evidence="1">
    <location>
        <begin position="53"/>
        <end position="92"/>
    </location>
</feature>
<reference evidence="4" key="1">
    <citation type="submission" date="2011-09" db="EMBL/GenBank/DDBJ databases">
        <title>The odds of duplicate gene persistence after polyploidization.</title>
        <authorList>
            <person name="Chain F.J.J."/>
            <person name="Evans B.J."/>
            <person name="Dushoff J."/>
        </authorList>
    </citation>
    <scope>NUCLEOTIDE SEQUENCE</scope>
    <source>
        <tissue evidence="4">Liver</tissue>
    </source>
</reference>
<organism evidence="4">
    <name type="scientific">Pipa carvalhoi</name>
    <name type="common">Carvalho's Surinam toad</name>
    <dbReference type="NCBI Taxonomy" id="191480"/>
    <lineage>
        <taxon>Eukaryota</taxon>
        <taxon>Metazoa</taxon>
        <taxon>Chordata</taxon>
        <taxon>Craniata</taxon>
        <taxon>Vertebrata</taxon>
        <taxon>Euteleostomi</taxon>
        <taxon>Amphibia</taxon>
        <taxon>Batrachia</taxon>
        <taxon>Anura</taxon>
        <taxon>Pipoidea</taxon>
        <taxon>Pipidae</taxon>
        <taxon>Pipinae</taxon>
        <taxon>Pipa</taxon>
    </lineage>
</organism>
<feature type="domain" description="MCM N-terminal" evidence="2">
    <location>
        <begin position="11"/>
        <end position="52"/>
    </location>
</feature>
<feature type="non-terminal residue" evidence="4">
    <location>
        <position position="159"/>
    </location>
</feature>
<dbReference type="AlphaFoldDB" id="G5E3Y3"/>
<dbReference type="InterPro" id="IPR027925">
    <property type="entry name" value="MCM_N"/>
</dbReference>
<dbReference type="Gene3D" id="3.30.1640.10">
    <property type="entry name" value="mini-chromosome maintenance (MCM) complex, chain A, domain 1"/>
    <property type="match status" value="1"/>
</dbReference>
<evidence type="ECO:0000313" key="4">
    <source>
        <dbReference type="EMBL" id="AEQ17317.1"/>
    </source>
</evidence>
<evidence type="ECO:0000259" key="2">
    <source>
        <dbReference type="Pfam" id="PF14551"/>
    </source>
</evidence>
<dbReference type="EMBL" id="JP288097">
    <property type="protein sequence ID" value="AEQ17317.1"/>
    <property type="molecule type" value="mRNA"/>
</dbReference>
<sequence>EVDDQEMREAQREYLDFLDDEEDQGIYQSKVRDMISDNQYRLIVNINDLRKEGESHDPYEFSDTEDETPVVQTPKRPENGHEAMETEKPGLSGERLKAFKSALLDAFKSAHAQSIVMSALMEAVNKSNDSPFSHAEVKAALDFMEEANHIMVSDNIVFL</sequence>
<dbReference type="Pfam" id="PF14551">
    <property type="entry name" value="MCM_N"/>
    <property type="match status" value="1"/>
</dbReference>
<name>G5E3Y3_9PIPI</name>
<accession>G5E3Y3</accession>
<dbReference type="Pfam" id="PF23191">
    <property type="entry name" value="WHD_MCM3_C"/>
    <property type="match status" value="1"/>
</dbReference>
<proteinExistence type="evidence at transcript level"/>
<dbReference type="InterPro" id="IPR056575">
    <property type="entry name" value="WH_MCM3_C"/>
</dbReference>
<feature type="domain" description="MCM3-like winged helix" evidence="3">
    <location>
        <begin position="90"/>
        <end position="159"/>
    </location>
</feature>
<feature type="compositionally biased region" description="Basic and acidic residues" evidence="1">
    <location>
        <begin position="75"/>
        <end position="88"/>
    </location>
</feature>
<evidence type="ECO:0000256" key="1">
    <source>
        <dbReference type="SAM" id="MobiDB-lite"/>
    </source>
</evidence>
<feature type="non-terminal residue" evidence="4">
    <location>
        <position position="1"/>
    </location>
</feature>